<comment type="subcellular location">
    <subcellularLocation>
        <location evidence="1">Endoplasmic reticulum membrane</location>
        <topology evidence="1">Single-pass membrane protein</topology>
    </subcellularLocation>
</comment>
<evidence type="ECO:0000313" key="22">
    <source>
        <dbReference type="EMBL" id="KAK7111149.1"/>
    </source>
</evidence>
<dbReference type="EMBL" id="JBAMIC010000002">
    <property type="protein sequence ID" value="KAK7111149.1"/>
    <property type="molecule type" value="Genomic_DNA"/>
</dbReference>
<evidence type="ECO:0000256" key="4">
    <source>
        <dbReference type="ARBA" id="ARBA00015841"/>
    </source>
</evidence>
<name>A0AAN9BTM6_9CAEN</name>
<evidence type="ECO:0000256" key="10">
    <source>
        <dbReference type="ARBA" id="ARBA00022968"/>
    </source>
</evidence>
<evidence type="ECO:0000256" key="8">
    <source>
        <dbReference type="ARBA" id="ARBA00022692"/>
    </source>
</evidence>
<keyword evidence="9" id="KW-0256">Endoplasmic reticulum</keyword>
<evidence type="ECO:0000256" key="5">
    <source>
        <dbReference type="ARBA" id="ARBA00022553"/>
    </source>
</evidence>
<comment type="pathway">
    <text evidence="2">Protein modification; protein glycosylation.</text>
</comment>
<evidence type="ECO:0000256" key="20">
    <source>
        <dbReference type="SAM" id="Phobius"/>
    </source>
</evidence>
<evidence type="ECO:0000256" key="16">
    <source>
        <dbReference type="ARBA" id="ARBA00045071"/>
    </source>
</evidence>
<comment type="similarity">
    <text evidence="18">Belongs to the glycosyltransferase group 1 family. Glycosyltransferase 33 subfamily.</text>
</comment>
<sequence length="459" mass="52138">MMYSLQIALLTPFVFVLLYIFMNYMVKGEKSVCIVVLGDIGRSPRMQYHAVSLAKSGFYVNIVGYGGSIPHKQVRDNDNIELNTISEAPGFLTYLPGPLSFIFRALWLFLSLIVTLLLLPKSRFYFVQNPPTIPTFPVVWLVCLIRNSRMVIDWHNYGYTILSLKLGSDNLLVSLSQRLERVFGRQAVANICVTSAMKEDLCHYWNIRATTVYDRPPDIFKTTTLSEQHELFIRLAEQYPAFKASFVTEGSTAFTRCDGKGVISRVKNRPVLLVSSTSWTEDEDFGLLLDALERYDNDAADSAPRILCVITGKGPQKEMYQKKIENLQWKKIQFCLPWLTAEDYPLLLGSADIGVCLHKSSSGLDLPMKVVDMFGCGLPVCAVRYDCIEELVKPGSTGLLFEDSEQLAQQLQELLQEFPDKCTKLKTFRDNLKEFQASRWHDQWTAKVLPIFSGKDKPQ</sequence>
<gene>
    <name evidence="22" type="ORF">V1264_010832</name>
</gene>
<dbReference type="EC" id="2.4.1.142" evidence="3"/>
<keyword evidence="7" id="KW-0808">Transferase</keyword>
<evidence type="ECO:0000256" key="3">
    <source>
        <dbReference type="ARBA" id="ARBA00012611"/>
    </source>
</evidence>
<keyword evidence="5" id="KW-0597">Phosphoprotein</keyword>
<organism evidence="22 23">
    <name type="scientific">Littorina saxatilis</name>
    <dbReference type="NCBI Taxonomy" id="31220"/>
    <lineage>
        <taxon>Eukaryota</taxon>
        <taxon>Metazoa</taxon>
        <taxon>Spiralia</taxon>
        <taxon>Lophotrochozoa</taxon>
        <taxon>Mollusca</taxon>
        <taxon>Gastropoda</taxon>
        <taxon>Caenogastropoda</taxon>
        <taxon>Littorinimorpha</taxon>
        <taxon>Littorinoidea</taxon>
        <taxon>Littorinidae</taxon>
        <taxon>Littorina</taxon>
    </lineage>
</organism>
<keyword evidence="23" id="KW-1185">Reference proteome</keyword>
<proteinExistence type="inferred from homology"/>
<evidence type="ECO:0000256" key="14">
    <source>
        <dbReference type="ARBA" id="ARBA00031566"/>
    </source>
</evidence>
<dbReference type="Proteomes" id="UP001374579">
    <property type="component" value="Unassembled WGS sequence"/>
</dbReference>
<evidence type="ECO:0000256" key="7">
    <source>
        <dbReference type="ARBA" id="ARBA00022679"/>
    </source>
</evidence>
<keyword evidence="6" id="KW-0328">Glycosyltransferase</keyword>
<dbReference type="Gene3D" id="3.40.50.2000">
    <property type="entry name" value="Glycogen Phosphorylase B"/>
    <property type="match status" value="1"/>
</dbReference>
<evidence type="ECO:0000259" key="21">
    <source>
        <dbReference type="Pfam" id="PF00534"/>
    </source>
</evidence>
<keyword evidence="10" id="KW-0735">Signal-anchor</keyword>
<keyword evidence="11 20" id="KW-1133">Transmembrane helix</keyword>
<feature type="transmembrane region" description="Helical" evidence="20">
    <location>
        <begin position="101"/>
        <end position="119"/>
    </location>
</feature>
<dbReference type="PANTHER" id="PTHR13036">
    <property type="entry name" value="BETA1,4 MANNOSYLTRANSFERASE"/>
    <property type="match status" value="1"/>
</dbReference>
<dbReference type="SUPFAM" id="SSF53756">
    <property type="entry name" value="UDP-Glycosyltransferase/glycogen phosphorylase"/>
    <property type="match status" value="1"/>
</dbReference>
<comment type="catalytic activity">
    <reaction evidence="16">
        <text>an N,N'-diacetylchitobiosyl-diphospho-di-trans,poly-cis-dolichol + GDP-alpha-D-mannose = a beta-D-Man-(1-&gt;4)-beta-D-GlcNAc-(1-&gt;4)-alpha-D-GlcNAc-diphospho-di-trans,poly-cis-dolichol + GDP + H(+)</text>
        <dbReference type="Rhea" id="RHEA:13865"/>
        <dbReference type="Rhea" id="RHEA-COMP:19510"/>
        <dbReference type="Rhea" id="RHEA-COMP:19511"/>
        <dbReference type="ChEBI" id="CHEBI:15378"/>
        <dbReference type="ChEBI" id="CHEBI:57269"/>
        <dbReference type="ChEBI" id="CHEBI:57527"/>
        <dbReference type="ChEBI" id="CHEBI:58189"/>
        <dbReference type="ChEBI" id="CHEBI:58472"/>
        <dbReference type="EC" id="2.4.1.142"/>
    </reaction>
    <physiologicalReaction direction="left-to-right" evidence="16">
        <dbReference type="Rhea" id="RHEA:13866"/>
    </physiologicalReaction>
</comment>
<dbReference type="GO" id="GO:0005789">
    <property type="term" value="C:endoplasmic reticulum membrane"/>
    <property type="evidence" value="ECO:0007669"/>
    <property type="project" value="UniProtKB-SubCell"/>
</dbReference>
<comment type="function">
    <text evidence="17">Mannosyltransferase that operates in the biosynthetic pathway of dolichol-linked oligosaccharides, the glycan precursors employed in protein asparagine (N)-glycosylation. The assembly of dolichol-linked oligosaccharides begins on the cytosolic side of the endoplasmic reticulum membrane and finishes in its lumen. The sequential addition of sugars to dolichol pyrophosphate produces dolichol-linked oligosaccharides containing fourteen sugars, including two GlcNAcs, nine mannoses and three glucoses. Once assembled, the oligosaccharide is transferred from the lipid to nascent proteins by oligosaccharyltransferases. Catalyzes, on the cytoplasmic face of the endoplasmic reticulum, the addition of the first mannose residues to the dolichol-linked oligosaccharide chain, to produce Man1GlcNAc(2)-PP-dolichol core oligosaccharide. Man1GlcNAc(2)-PP-dolichol is a substrate for ALG2, the following enzyme in the biosynthetic pathway.</text>
</comment>
<accession>A0AAN9BTM6</accession>
<evidence type="ECO:0000256" key="12">
    <source>
        <dbReference type="ARBA" id="ARBA00023136"/>
    </source>
</evidence>
<dbReference type="PANTHER" id="PTHR13036:SF0">
    <property type="entry name" value="CHITOBIOSYLDIPHOSPHODOLICHOL BETA-MANNOSYLTRANSFERASE"/>
    <property type="match status" value="1"/>
</dbReference>
<evidence type="ECO:0000256" key="1">
    <source>
        <dbReference type="ARBA" id="ARBA00004389"/>
    </source>
</evidence>
<evidence type="ECO:0000256" key="19">
    <source>
        <dbReference type="ARBA" id="ARBA00082785"/>
    </source>
</evidence>
<evidence type="ECO:0000256" key="18">
    <source>
        <dbReference type="ARBA" id="ARBA00061237"/>
    </source>
</evidence>
<evidence type="ECO:0000256" key="2">
    <source>
        <dbReference type="ARBA" id="ARBA00004922"/>
    </source>
</evidence>
<evidence type="ECO:0000256" key="11">
    <source>
        <dbReference type="ARBA" id="ARBA00022989"/>
    </source>
</evidence>
<protein>
    <recommendedName>
        <fullName evidence="4">Chitobiosyldiphosphodolichol beta-mannosyltransferase</fullName>
        <ecNumber evidence="3">2.4.1.142</ecNumber>
    </recommendedName>
    <alternativeName>
        <fullName evidence="19">Asparagine-linked glycosylation protein 1 homolog</fullName>
    </alternativeName>
    <alternativeName>
        <fullName evidence="14">Beta-1,4-mannosyltransferase</fullName>
    </alternativeName>
    <alternativeName>
        <fullName evidence="15">GDP-Man:GlcNAc2-PP-dolichol mannosyltransferase</fullName>
    </alternativeName>
    <alternativeName>
        <fullName evidence="13">GDP-mannose-dolichol diphosphochitobiose mannosyltransferase</fullName>
    </alternativeName>
</protein>
<comment type="caution">
    <text evidence="22">The sequence shown here is derived from an EMBL/GenBank/DDBJ whole genome shotgun (WGS) entry which is preliminary data.</text>
</comment>
<dbReference type="FunFam" id="3.40.50.2000:FF:000096">
    <property type="entry name" value="ALG1, chitobiosyldiphosphodolichol beta-mannosyltransferase"/>
    <property type="match status" value="1"/>
</dbReference>
<evidence type="ECO:0000256" key="6">
    <source>
        <dbReference type="ARBA" id="ARBA00022676"/>
    </source>
</evidence>
<evidence type="ECO:0000256" key="13">
    <source>
        <dbReference type="ARBA" id="ARBA00031434"/>
    </source>
</evidence>
<dbReference type="AlphaFoldDB" id="A0AAN9BTM6"/>
<dbReference type="InterPro" id="IPR001296">
    <property type="entry name" value="Glyco_trans_1"/>
</dbReference>
<feature type="transmembrane region" description="Helical" evidence="20">
    <location>
        <begin position="7"/>
        <end position="26"/>
    </location>
</feature>
<dbReference type="Pfam" id="PF00534">
    <property type="entry name" value="Glycos_transf_1"/>
    <property type="match status" value="1"/>
</dbReference>
<dbReference type="InterPro" id="IPR026051">
    <property type="entry name" value="ALG1-like"/>
</dbReference>
<evidence type="ECO:0000313" key="23">
    <source>
        <dbReference type="Proteomes" id="UP001374579"/>
    </source>
</evidence>
<evidence type="ECO:0000256" key="9">
    <source>
        <dbReference type="ARBA" id="ARBA00022824"/>
    </source>
</evidence>
<evidence type="ECO:0000256" key="15">
    <source>
        <dbReference type="ARBA" id="ARBA00033088"/>
    </source>
</evidence>
<dbReference type="GO" id="GO:0004578">
    <property type="term" value="F:chitobiosyldiphosphodolichol beta-mannosyltransferase activity"/>
    <property type="evidence" value="ECO:0007669"/>
    <property type="project" value="UniProtKB-EC"/>
</dbReference>
<evidence type="ECO:0000256" key="17">
    <source>
        <dbReference type="ARBA" id="ARBA00056362"/>
    </source>
</evidence>
<reference evidence="22 23" key="1">
    <citation type="submission" date="2024-02" db="EMBL/GenBank/DDBJ databases">
        <title>Chromosome-scale genome assembly of the rough periwinkle Littorina saxatilis.</title>
        <authorList>
            <person name="De Jode A."/>
            <person name="Faria R."/>
            <person name="Formenti G."/>
            <person name="Sims Y."/>
            <person name="Smith T.P."/>
            <person name="Tracey A."/>
            <person name="Wood J.M.D."/>
            <person name="Zagrodzka Z.B."/>
            <person name="Johannesson K."/>
            <person name="Butlin R.K."/>
            <person name="Leder E.H."/>
        </authorList>
    </citation>
    <scope>NUCLEOTIDE SEQUENCE [LARGE SCALE GENOMIC DNA]</scope>
    <source>
        <strain evidence="22">Snail1</strain>
        <tissue evidence="22">Muscle</tissue>
    </source>
</reference>
<keyword evidence="12 20" id="KW-0472">Membrane</keyword>
<keyword evidence="8 20" id="KW-0812">Transmembrane</keyword>
<feature type="domain" description="Glycosyl transferase family 1" evidence="21">
    <location>
        <begin position="272"/>
        <end position="418"/>
    </location>
</feature>